<dbReference type="SUPFAM" id="SSF50370">
    <property type="entry name" value="Ricin B-like lectins"/>
    <property type="match status" value="1"/>
</dbReference>
<dbReference type="EMBL" id="JAANIT010006476">
    <property type="protein sequence ID" value="KAG1530580.1"/>
    <property type="molecule type" value="Genomic_DNA"/>
</dbReference>
<dbReference type="OrthoDB" id="2201602at2759"/>
<name>A0A9P6XQK9_RHIOR</name>
<evidence type="ECO:0000313" key="3">
    <source>
        <dbReference type="Proteomes" id="UP000717996"/>
    </source>
</evidence>
<dbReference type="AlphaFoldDB" id="A0A9P6XQK9"/>
<accession>A0A9P6XQK9</accession>
<comment type="caution">
    <text evidence="2">The sequence shown here is derived from an EMBL/GenBank/DDBJ whole genome shotgun (WGS) entry which is preliminary data.</text>
</comment>
<proteinExistence type="predicted"/>
<sequence>MEQNKHFYLKQTQKGLYIDVEGNSNHVDAYVVLKNKTDNDWEGKQVWYFDEKEQIVNVQSGKIIGFLNHDPHHSNHYTLVQKENQQNPEFQWVYDKGKKNIHSKKLGSAYDFVPHLGDAFDGAKICMEAGGSTPSPSQYFEIVYKDN</sequence>
<dbReference type="OMA" id="HYQNDRA"/>
<dbReference type="Gene3D" id="2.80.10.50">
    <property type="match status" value="1"/>
</dbReference>
<dbReference type="Proteomes" id="UP000717996">
    <property type="component" value="Unassembled WGS sequence"/>
</dbReference>
<dbReference type="InterPro" id="IPR000772">
    <property type="entry name" value="Ricin_B_lectin"/>
</dbReference>
<protein>
    <recommendedName>
        <fullName evidence="1">Ricin B lectin domain-containing protein</fullName>
    </recommendedName>
</protein>
<dbReference type="InterPro" id="IPR035992">
    <property type="entry name" value="Ricin_B-like_lectins"/>
</dbReference>
<reference evidence="2" key="1">
    <citation type="journal article" date="2020" name="Microb. Genom.">
        <title>Genetic diversity of clinical and environmental Mucorales isolates obtained from an investigation of mucormycosis cases among solid organ transplant recipients.</title>
        <authorList>
            <person name="Nguyen M.H."/>
            <person name="Kaul D."/>
            <person name="Muto C."/>
            <person name="Cheng S.J."/>
            <person name="Richter R.A."/>
            <person name="Bruno V.M."/>
            <person name="Liu G."/>
            <person name="Beyhan S."/>
            <person name="Sundermann A.J."/>
            <person name="Mounaud S."/>
            <person name="Pasculle A.W."/>
            <person name="Nierman W.C."/>
            <person name="Driscoll E."/>
            <person name="Cumbie R."/>
            <person name="Clancy C.J."/>
            <person name="Dupont C.L."/>
        </authorList>
    </citation>
    <scope>NUCLEOTIDE SEQUENCE</scope>
    <source>
        <strain evidence="2">GL16</strain>
    </source>
</reference>
<gene>
    <name evidence="2" type="ORF">G6F51_013796</name>
</gene>
<evidence type="ECO:0000259" key="1">
    <source>
        <dbReference type="Pfam" id="PF00652"/>
    </source>
</evidence>
<evidence type="ECO:0000313" key="2">
    <source>
        <dbReference type="EMBL" id="KAG1530580.1"/>
    </source>
</evidence>
<feature type="domain" description="Ricin B lectin" evidence="1">
    <location>
        <begin position="7"/>
        <end position="111"/>
    </location>
</feature>
<organism evidence="2 3">
    <name type="scientific">Rhizopus oryzae</name>
    <name type="common">Mucormycosis agent</name>
    <name type="synonym">Rhizopus arrhizus var. delemar</name>
    <dbReference type="NCBI Taxonomy" id="64495"/>
    <lineage>
        <taxon>Eukaryota</taxon>
        <taxon>Fungi</taxon>
        <taxon>Fungi incertae sedis</taxon>
        <taxon>Mucoromycota</taxon>
        <taxon>Mucoromycotina</taxon>
        <taxon>Mucoromycetes</taxon>
        <taxon>Mucorales</taxon>
        <taxon>Mucorineae</taxon>
        <taxon>Rhizopodaceae</taxon>
        <taxon>Rhizopus</taxon>
    </lineage>
</organism>
<dbReference type="Pfam" id="PF00652">
    <property type="entry name" value="Ricin_B_lectin"/>
    <property type="match status" value="1"/>
</dbReference>